<reference evidence="2" key="1">
    <citation type="submission" date="2022-12" db="EMBL/GenBank/DDBJ databases">
        <authorList>
            <person name="Petersen C."/>
        </authorList>
    </citation>
    <scope>NUCLEOTIDE SEQUENCE</scope>
    <source>
        <strain evidence="2">IBT 16125</strain>
    </source>
</reference>
<keyword evidence="3" id="KW-1185">Reference proteome</keyword>
<comment type="caution">
    <text evidence="2">The sequence shown here is derived from an EMBL/GenBank/DDBJ whole genome shotgun (WGS) entry which is preliminary data.</text>
</comment>
<dbReference type="GeneID" id="81597924"/>
<evidence type="ECO:0000256" key="1">
    <source>
        <dbReference type="SAM" id="MobiDB-lite"/>
    </source>
</evidence>
<sequence length="111" mass="13010">MCTLLWRWRLTGKHENEQAQREGRAYSVTEEFHWMVRVQVGCNAAQKIPQMDRVSRSAQDRRSNQTHYGSVGTGERKRRKWMATVERRTGDLYIRDVESRGGERMSVPVAN</sequence>
<organism evidence="2 3">
    <name type="scientific">Penicillium daleae</name>
    <dbReference type="NCBI Taxonomy" id="63821"/>
    <lineage>
        <taxon>Eukaryota</taxon>
        <taxon>Fungi</taxon>
        <taxon>Dikarya</taxon>
        <taxon>Ascomycota</taxon>
        <taxon>Pezizomycotina</taxon>
        <taxon>Eurotiomycetes</taxon>
        <taxon>Eurotiomycetidae</taxon>
        <taxon>Eurotiales</taxon>
        <taxon>Aspergillaceae</taxon>
        <taxon>Penicillium</taxon>
    </lineage>
</organism>
<feature type="region of interest" description="Disordered" evidence="1">
    <location>
        <begin position="49"/>
        <end position="81"/>
    </location>
</feature>
<name>A0AAD6CCH6_9EURO</name>
<accession>A0AAD6CCH6</accession>
<dbReference type="Proteomes" id="UP001213681">
    <property type="component" value="Unassembled WGS sequence"/>
</dbReference>
<dbReference type="RefSeq" id="XP_056768408.1">
    <property type="nucleotide sequence ID" value="XM_056907681.1"/>
</dbReference>
<proteinExistence type="predicted"/>
<protein>
    <submittedName>
        <fullName evidence="2">Uncharacterized protein</fullName>
    </submittedName>
</protein>
<reference evidence="2" key="2">
    <citation type="journal article" date="2023" name="IMA Fungus">
        <title>Comparative genomic study of the Penicillium genus elucidates a diverse pangenome and 15 lateral gene transfer events.</title>
        <authorList>
            <person name="Petersen C."/>
            <person name="Sorensen T."/>
            <person name="Nielsen M.R."/>
            <person name="Sondergaard T.E."/>
            <person name="Sorensen J.L."/>
            <person name="Fitzpatrick D.A."/>
            <person name="Frisvad J.C."/>
            <person name="Nielsen K.L."/>
        </authorList>
    </citation>
    <scope>NUCLEOTIDE SEQUENCE</scope>
    <source>
        <strain evidence="2">IBT 16125</strain>
    </source>
</reference>
<feature type="compositionally biased region" description="Basic and acidic residues" evidence="1">
    <location>
        <begin position="53"/>
        <end position="63"/>
    </location>
</feature>
<evidence type="ECO:0000313" key="2">
    <source>
        <dbReference type="EMBL" id="KAJ5456035.1"/>
    </source>
</evidence>
<dbReference type="AlphaFoldDB" id="A0AAD6CCH6"/>
<gene>
    <name evidence="2" type="ORF">N7458_004299</name>
</gene>
<evidence type="ECO:0000313" key="3">
    <source>
        <dbReference type="Proteomes" id="UP001213681"/>
    </source>
</evidence>
<dbReference type="EMBL" id="JAPVEA010000004">
    <property type="protein sequence ID" value="KAJ5456035.1"/>
    <property type="molecule type" value="Genomic_DNA"/>
</dbReference>